<accession>A0A1Z8B5Q2</accession>
<dbReference type="Gene3D" id="1.20.120.450">
    <property type="entry name" value="dinb family like domain"/>
    <property type="match status" value="1"/>
</dbReference>
<name>A0A1Z8B5Q2_9FLAO</name>
<dbReference type="RefSeq" id="WP_303686216.1">
    <property type="nucleotide sequence ID" value="NZ_CAJXYO010000020.1"/>
</dbReference>
<evidence type="ECO:0000313" key="1">
    <source>
        <dbReference type="EMBL" id="OUS17912.1"/>
    </source>
</evidence>
<dbReference type="AlphaFoldDB" id="A0A1Z8B5Q2"/>
<dbReference type="SUPFAM" id="SSF109854">
    <property type="entry name" value="DinB/YfiT-like putative metalloenzymes"/>
    <property type="match status" value="1"/>
</dbReference>
<gene>
    <name evidence="1" type="ORF">A9Q93_04615</name>
</gene>
<protein>
    <recommendedName>
        <fullName evidence="3">DUF1569 domain containing protein</fullName>
    </recommendedName>
</protein>
<dbReference type="InterPro" id="IPR011463">
    <property type="entry name" value="DUF1569"/>
</dbReference>
<dbReference type="Proteomes" id="UP000196102">
    <property type="component" value="Unassembled WGS sequence"/>
</dbReference>
<dbReference type="Pfam" id="PF07606">
    <property type="entry name" value="DUF1569"/>
    <property type="match status" value="1"/>
</dbReference>
<comment type="caution">
    <text evidence="1">The sequence shown here is derived from an EMBL/GenBank/DDBJ whole genome shotgun (WGS) entry which is preliminary data.</text>
</comment>
<evidence type="ECO:0000313" key="2">
    <source>
        <dbReference type="Proteomes" id="UP000196102"/>
    </source>
</evidence>
<sequence>MKSFFQPEVYQELEVRLEKIKPDSQPLWGKMNAGQMMNHCQEPLKIAVNKSEKTLKPNWFIKLLFKKMLYSPKPFRKNAPTPPQFRSTGDFDFEKEKAELHKWMQELWEDRDNKNRKPHPVFGTFTKEQWGIMQWKHLNHHFEQFSV</sequence>
<reference evidence="2" key="1">
    <citation type="journal article" date="2017" name="Proc. Natl. Acad. Sci. U.S.A.">
        <title>Simulation of Deepwater Horizon oil plume reveals substrate specialization within a complex community of hydrocarbon-degraders.</title>
        <authorList>
            <person name="Hu P."/>
            <person name="Dubinsky E.A."/>
            <person name="Probst A.J."/>
            <person name="Wang J."/>
            <person name="Sieber C.M.K."/>
            <person name="Tom L.M."/>
            <person name="Gardinali P."/>
            <person name="Banfield J.F."/>
            <person name="Atlas R.M."/>
            <person name="Andersen G.L."/>
        </authorList>
    </citation>
    <scope>NUCLEOTIDE SEQUENCE [LARGE SCALE GENOMIC DNA]</scope>
</reference>
<proteinExistence type="predicted"/>
<evidence type="ECO:0008006" key="3">
    <source>
        <dbReference type="Google" id="ProtNLM"/>
    </source>
</evidence>
<dbReference type="EMBL" id="MAAX01000074">
    <property type="protein sequence ID" value="OUS17912.1"/>
    <property type="molecule type" value="Genomic_DNA"/>
</dbReference>
<dbReference type="InterPro" id="IPR034660">
    <property type="entry name" value="DinB/YfiT-like"/>
</dbReference>
<organism evidence="1 2">
    <name type="scientific">Nonlabens dokdonensis</name>
    <dbReference type="NCBI Taxonomy" id="328515"/>
    <lineage>
        <taxon>Bacteria</taxon>
        <taxon>Pseudomonadati</taxon>
        <taxon>Bacteroidota</taxon>
        <taxon>Flavobacteriia</taxon>
        <taxon>Flavobacteriales</taxon>
        <taxon>Flavobacteriaceae</taxon>
        <taxon>Nonlabens</taxon>
    </lineage>
</organism>